<dbReference type="Proteomes" id="UP000178622">
    <property type="component" value="Unassembled WGS sequence"/>
</dbReference>
<keyword evidence="4" id="KW-1185">Reference proteome</keyword>
<gene>
    <name evidence="3" type="ORF">BG261_07095</name>
</gene>
<keyword evidence="1" id="KW-0862">Zinc</keyword>
<dbReference type="InterPro" id="IPR052891">
    <property type="entry name" value="DNA-3mA_glycosylase"/>
</dbReference>
<evidence type="ECO:0000313" key="3">
    <source>
        <dbReference type="EMBL" id="OFI48655.1"/>
    </source>
</evidence>
<dbReference type="Pfam" id="PF03352">
    <property type="entry name" value="Adenine_glyco"/>
    <property type="match status" value="1"/>
</dbReference>
<keyword evidence="1" id="KW-0479">Metal-binding</keyword>
<dbReference type="PANTHER" id="PTHR30037">
    <property type="entry name" value="DNA-3-METHYLADENINE GLYCOSYLASE 1"/>
    <property type="match status" value="1"/>
</dbReference>
<dbReference type="Gene3D" id="1.10.340.30">
    <property type="entry name" value="Hypothetical protein, domain 2"/>
    <property type="match status" value="1"/>
</dbReference>
<accession>A0A1E8GK78</accession>
<dbReference type="OrthoDB" id="9807664at2"/>
<dbReference type="GO" id="GO:0008725">
    <property type="term" value="F:DNA-3-methyladenine glycosylase activity"/>
    <property type="evidence" value="ECO:0007669"/>
    <property type="project" value="InterPro"/>
</dbReference>
<comment type="caution">
    <text evidence="3">The sequence shown here is derived from an EMBL/GenBank/DDBJ whole genome shotgun (WGS) entry which is preliminary data.</text>
</comment>
<evidence type="ECO:0000256" key="2">
    <source>
        <dbReference type="SAM" id="Phobius"/>
    </source>
</evidence>
<dbReference type="SUPFAM" id="SSF48150">
    <property type="entry name" value="DNA-glycosylase"/>
    <property type="match status" value="1"/>
</dbReference>
<sequence length="191" mass="22309">MKKRCAWAGETENMIEYHDKVWGVPVHDDQALFAKLSLDLMQAGLSWQTILNKTENFYLAFDNFDYKKVAKYDDLKRQELLSDAGIVRNRLKVDAIINNANRISEIQEEFSSFDSYLWGFVDNKPIIRYPHVDGFLANNELSDRISKDLKRRGFKFVGTTIIYAFLQAVGIIEDHEETCFRKEELNKNKND</sequence>
<evidence type="ECO:0000313" key="4">
    <source>
        <dbReference type="Proteomes" id="UP000178622"/>
    </source>
</evidence>
<keyword evidence="2" id="KW-1133">Transmembrane helix</keyword>
<dbReference type="STRING" id="1859473.BG261_07095"/>
<dbReference type="EMBL" id="MKIR01000024">
    <property type="protein sequence ID" value="OFI48655.1"/>
    <property type="molecule type" value="Genomic_DNA"/>
</dbReference>
<feature type="transmembrane region" description="Helical" evidence="2">
    <location>
        <begin position="154"/>
        <end position="172"/>
    </location>
</feature>
<feature type="binding site" evidence="1">
    <location>
        <position position="5"/>
    </location>
    <ligand>
        <name>Zn(2+)</name>
        <dbReference type="ChEBI" id="CHEBI:29105"/>
    </ligand>
</feature>
<evidence type="ECO:0000256" key="1">
    <source>
        <dbReference type="PIRSR" id="PIRSR605019-1"/>
    </source>
</evidence>
<dbReference type="PANTHER" id="PTHR30037:SF4">
    <property type="entry name" value="DNA-3-METHYLADENINE GLYCOSYLASE I"/>
    <property type="match status" value="1"/>
</dbReference>
<dbReference type="AlphaFoldDB" id="A0A1E8GK78"/>
<dbReference type="GO" id="GO:0006284">
    <property type="term" value="P:base-excision repair"/>
    <property type="evidence" value="ECO:0007669"/>
    <property type="project" value="InterPro"/>
</dbReference>
<keyword evidence="2" id="KW-0472">Membrane</keyword>
<name>A0A1E8GK78_9LACT</name>
<reference evidence="4" key="1">
    <citation type="submission" date="2016-09" db="EMBL/GenBank/DDBJ databases">
        <title>Draft genome sequence of a novel species of the family Streptococcaceae isolated from flowers.</title>
        <authorList>
            <person name="Chuah L.-O."/>
            <person name="Yap K.-P."/>
            <person name="Thong K.L."/>
            <person name="Liong M.T."/>
            <person name="Ahmad R."/>
            <person name="Rusul G."/>
        </authorList>
    </citation>
    <scope>NUCLEOTIDE SEQUENCE [LARGE SCALE GENOMIC DNA]</scope>
    <source>
        <strain evidence="4">DF1</strain>
    </source>
</reference>
<keyword evidence="2" id="KW-0812">Transmembrane</keyword>
<dbReference type="RefSeq" id="WP_070793047.1">
    <property type="nucleotide sequence ID" value="NZ_MKIR01000024.1"/>
</dbReference>
<dbReference type="GO" id="GO:0046872">
    <property type="term" value="F:metal ion binding"/>
    <property type="evidence" value="ECO:0007669"/>
    <property type="project" value="UniProtKB-KW"/>
</dbReference>
<feature type="binding site" evidence="1">
    <location>
        <position position="18"/>
    </location>
    <ligand>
        <name>Zn(2+)</name>
        <dbReference type="ChEBI" id="CHEBI:29105"/>
    </ligand>
</feature>
<feature type="binding site" evidence="1">
    <location>
        <position position="175"/>
    </location>
    <ligand>
        <name>Zn(2+)</name>
        <dbReference type="ChEBI" id="CHEBI:29105"/>
    </ligand>
</feature>
<organism evidence="3 4">
    <name type="scientific">Floricoccus tropicus</name>
    <dbReference type="NCBI Taxonomy" id="1859473"/>
    <lineage>
        <taxon>Bacteria</taxon>
        <taxon>Bacillati</taxon>
        <taxon>Bacillota</taxon>
        <taxon>Bacilli</taxon>
        <taxon>Lactobacillales</taxon>
        <taxon>Streptococcaceae</taxon>
        <taxon>Floricoccus</taxon>
    </lineage>
</organism>
<feature type="binding site" evidence="1">
    <location>
        <position position="179"/>
    </location>
    <ligand>
        <name>Zn(2+)</name>
        <dbReference type="ChEBI" id="CHEBI:29105"/>
    </ligand>
</feature>
<protein>
    <submittedName>
        <fullName evidence="3">3-methyladenine DNA glycosylase</fullName>
    </submittedName>
</protein>
<dbReference type="InterPro" id="IPR005019">
    <property type="entry name" value="Adenine_glyco"/>
</dbReference>
<proteinExistence type="predicted"/>
<dbReference type="InterPro" id="IPR011257">
    <property type="entry name" value="DNA_glycosylase"/>
</dbReference>